<dbReference type="AlphaFoldDB" id="A0A2G9RRR2"/>
<keyword evidence="5" id="KW-1185">Reference proteome</keyword>
<dbReference type="InterPro" id="IPR039183">
    <property type="entry name" value="CCD66"/>
</dbReference>
<evidence type="ECO:0000259" key="3">
    <source>
        <dbReference type="Pfam" id="PF15236"/>
    </source>
</evidence>
<dbReference type="GO" id="GO:0060271">
    <property type="term" value="P:cilium assembly"/>
    <property type="evidence" value="ECO:0007669"/>
    <property type="project" value="TreeGrafter"/>
</dbReference>
<evidence type="ECO:0000313" key="4">
    <source>
        <dbReference type="EMBL" id="PIO30465.1"/>
    </source>
</evidence>
<gene>
    <name evidence="4" type="ORF">AB205_0078860</name>
</gene>
<dbReference type="EMBL" id="KV933858">
    <property type="protein sequence ID" value="PIO30465.1"/>
    <property type="molecule type" value="Genomic_DNA"/>
</dbReference>
<feature type="compositionally biased region" description="Basic and acidic residues" evidence="2">
    <location>
        <begin position="189"/>
        <end position="213"/>
    </location>
</feature>
<keyword evidence="1" id="KW-0175">Coiled coil</keyword>
<reference evidence="5" key="1">
    <citation type="journal article" date="2017" name="Nat. Commun.">
        <title>The North American bullfrog draft genome provides insight into hormonal regulation of long noncoding RNA.</title>
        <authorList>
            <person name="Hammond S.A."/>
            <person name="Warren R.L."/>
            <person name="Vandervalk B.P."/>
            <person name="Kucuk E."/>
            <person name="Khan H."/>
            <person name="Gibb E.A."/>
            <person name="Pandoh P."/>
            <person name="Kirk H."/>
            <person name="Zhao Y."/>
            <person name="Jones M."/>
            <person name="Mungall A.J."/>
            <person name="Coope R."/>
            <person name="Pleasance S."/>
            <person name="Moore R.A."/>
            <person name="Holt R.A."/>
            <person name="Round J.M."/>
            <person name="Ohora S."/>
            <person name="Walle B.V."/>
            <person name="Veldhoen N."/>
            <person name="Helbing C.C."/>
            <person name="Birol I."/>
        </authorList>
    </citation>
    <scope>NUCLEOTIDE SEQUENCE [LARGE SCALE GENOMIC DNA]</scope>
</reference>
<feature type="domain" description="CCDC66" evidence="3">
    <location>
        <begin position="548"/>
        <end position="644"/>
    </location>
</feature>
<accession>A0A2G9RRR2</accession>
<protein>
    <recommendedName>
        <fullName evidence="3">CCDC66 domain-containing protein</fullName>
    </recommendedName>
</protein>
<proteinExistence type="predicted"/>
<dbReference type="PANTHER" id="PTHR22736:SF2">
    <property type="entry name" value="COILED-COIL DOMAIN-CONTAINING PROTEIN 66"/>
    <property type="match status" value="1"/>
</dbReference>
<dbReference type="GO" id="GO:0005929">
    <property type="term" value="C:cilium"/>
    <property type="evidence" value="ECO:0007669"/>
    <property type="project" value="TreeGrafter"/>
</dbReference>
<dbReference type="OrthoDB" id="10042846at2759"/>
<feature type="compositionally biased region" description="Polar residues" evidence="2">
    <location>
        <begin position="392"/>
        <end position="415"/>
    </location>
</feature>
<dbReference type="GO" id="GO:0005874">
    <property type="term" value="C:microtubule"/>
    <property type="evidence" value="ECO:0007669"/>
    <property type="project" value="TreeGrafter"/>
</dbReference>
<feature type="coiled-coil region" evidence="1">
    <location>
        <begin position="461"/>
        <end position="488"/>
    </location>
</feature>
<dbReference type="Proteomes" id="UP000228934">
    <property type="component" value="Unassembled WGS sequence"/>
</dbReference>
<feature type="region of interest" description="Disordered" evidence="2">
    <location>
        <begin position="166"/>
        <end position="213"/>
    </location>
</feature>
<name>A0A2G9RRR2_AQUCT</name>
<dbReference type="PANTHER" id="PTHR22736">
    <property type="entry name" value="COILED-COIL DOMAIN-CONTAINING PROTEIN 66"/>
    <property type="match status" value="1"/>
</dbReference>
<evidence type="ECO:0000313" key="5">
    <source>
        <dbReference type="Proteomes" id="UP000228934"/>
    </source>
</evidence>
<dbReference type="GO" id="GO:0008017">
    <property type="term" value="F:microtubule binding"/>
    <property type="evidence" value="ECO:0007669"/>
    <property type="project" value="TreeGrafter"/>
</dbReference>
<feature type="region of interest" description="Disordered" evidence="2">
    <location>
        <begin position="578"/>
        <end position="645"/>
    </location>
</feature>
<dbReference type="Pfam" id="PF15236">
    <property type="entry name" value="CCDC66"/>
    <property type="match status" value="1"/>
</dbReference>
<feature type="region of interest" description="Disordered" evidence="2">
    <location>
        <begin position="374"/>
        <end position="424"/>
    </location>
</feature>
<dbReference type="InterPro" id="IPR040467">
    <property type="entry name" value="CCDC66_dom"/>
</dbReference>
<organism evidence="4 5">
    <name type="scientific">Aquarana catesbeiana</name>
    <name type="common">American bullfrog</name>
    <name type="synonym">Rana catesbeiana</name>
    <dbReference type="NCBI Taxonomy" id="8400"/>
    <lineage>
        <taxon>Eukaryota</taxon>
        <taxon>Metazoa</taxon>
        <taxon>Chordata</taxon>
        <taxon>Craniata</taxon>
        <taxon>Vertebrata</taxon>
        <taxon>Euteleostomi</taxon>
        <taxon>Amphibia</taxon>
        <taxon>Batrachia</taxon>
        <taxon>Anura</taxon>
        <taxon>Neobatrachia</taxon>
        <taxon>Ranoidea</taxon>
        <taxon>Ranidae</taxon>
        <taxon>Aquarana</taxon>
    </lineage>
</organism>
<evidence type="ECO:0000256" key="2">
    <source>
        <dbReference type="SAM" id="MobiDB-lite"/>
    </source>
</evidence>
<sequence>MNLGDGLKLETQILNGRTKLILAPYDVQEKTSKQVGNRGRTQRPALKLKHQPQVLHAVQNNNEKTEQPVLKSRAGTVGSGKPPANVLKELENKKQAPLVQQNAQQTKADAGKAKPVLKKFSNVPKQRPQHKSVITTEDLRESLVCLTQEQFQQILMTINQNSKLNVPEQTADNDKQEAEEQSVTPLLHTKVEDANPGVAEKDESPRANQPKDVRAADRLSSTCVCQTRVRKSRSTALPIDSAISRDWTRLITWQAGSLFSNLGEREKDKSLQEAKKAQWKRELAVTSGFTPIAVSYLSTVLHMVMLQHPSPCTGSRSPVGSQSPGREESLFSSSVYRGIVVLLTAADTQYEQVALKKKLKEADQDGINFRYHEGIESSATERTPYSDLPKNTPLTDFTTPDSMFKTSPGTETTDYSPVDRASSFSSPELPAAIRSAFVLGEAAPLDHPFSAVKRQQQKKWLEELNKQREEDALRKMQEKQKIQEVEQQDLWAMHFDSFKKAANQTSVYENSANFQLPEIPPSSSEPGPADHQLAPAIIDLQQEQPETRRSAEEEYFRSQKTGFLRTMTALLDPAQIEERDRKRQKQLEHQKAIAAQVEEKRKRKQLEDEQRQQEEQEEEQRLAREQEQLQKQYEEDNNRQKQKEVCKSTCIWQHFAF</sequence>
<evidence type="ECO:0000256" key="1">
    <source>
        <dbReference type="SAM" id="Coils"/>
    </source>
</evidence>